<accession>A0ABZ0PLZ4</accession>
<dbReference type="Proteomes" id="UP001305521">
    <property type="component" value="Chromosome"/>
</dbReference>
<evidence type="ECO:0000313" key="2">
    <source>
        <dbReference type="EMBL" id="WPB86760.1"/>
    </source>
</evidence>
<dbReference type="InterPro" id="IPR027939">
    <property type="entry name" value="NMT1/THI5"/>
</dbReference>
<evidence type="ECO:0000313" key="3">
    <source>
        <dbReference type="Proteomes" id="UP001305521"/>
    </source>
</evidence>
<dbReference type="InterPro" id="IPR015168">
    <property type="entry name" value="SsuA/THI5"/>
</dbReference>
<reference evidence="2 3" key="1">
    <citation type="submission" date="2023-11" db="EMBL/GenBank/DDBJ databases">
        <title>Arctic aerobic anoxygenic photoheterotroph Sediminicoccus rosea KRV36 adapts its photosynthesis to long days of polar summer.</title>
        <authorList>
            <person name="Tomasch J."/>
            <person name="Kopejtka K."/>
            <person name="Bily T."/>
            <person name="Gardiner A.T."/>
            <person name="Gardian Z."/>
            <person name="Shivaramu S."/>
            <person name="Koblizek M."/>
            <person name="Engelhardt F."/>
            <person name="Kaftan D."/>
        </authorList>
    </citation>
    <scope>NUCLEOTIDE SEQUENCE [LARGE SCALE GENOMIC DNA]</scope>
    <source>
        <strain evidence="2 3">R-30</strain>
    </source>
</reference>
<organism evidence="2 3">
    <name type="scientific">Sediminicoccus rosea</name>
    <dbReference type="NCBI Taxonomy" id="1225128"/>
    <lineage>
        <taxon>Bacteria</taxon>
        <taxon>Pseudomonadati</taxon>
        <taxon>Pseudomonadota</taxon>
        <taxon>Alphaproteobacteria</taxon>
        <taxon>Acetobacterales</taxon>
        <taxon>Roseomonadaceae</taxon>
        <taxon>Sediminicoccus</taxon>
    </lineage>
</organism>
<keyword evidence="3" id="KW-1185">Reference proteome</keyword>
<dbReference type="PANTHER" id="PTHR31528:SF3">
    <property type="entry name" value="THIAMINE BIOSYNTHESIS PROTEIN HI_0357-RELATED"/>
    <property type="match status" value="1"/>
</dbReference>
<sequence length="302" mass="32319">MSIPFRLVENLRTPGYLPFYLGLHGGFWAREGLDVQIITAPATSETPKLLLSGQADAAWGGPMRVMMYHDADPACPLVCFAQAVARDPFMLVGRRPNPAFRFADLAGLTVGVATDVPTPWMTFQDDLRRAGFDPAALVRAPDLPMAENAAAFAAGAMDVVQLFEPHADRLVQSGAGHVWHRFSDRGDIGYTTLVATRATLAEKRPALIRLVRGLAAAQEALARASGAELAEALAAFFPDLPRAQLERIALAYRAAGLWAATPELPPSAFVRLKAALLSGGLIARDIPYDAAVDAALSSRHPS</sequence>
<feature type="domain" description="SsuA/THI5-like" evidence="1">
    <location>
        <begin position="15"/>
        <end position="217"/>
    </location>
</feature>
<dbReference type="EMBL" id="CP137852">
    <property type="protein sequence ID" value="WPB86760.1"/>
    <property type="molecule type" value="Genomic_DNA"/>
</dbReference>
<dbReference type="PANTHER" id="PTHR31528">
    <property type="entry name" value="4-AMINO-5-HYDROXYMETHYL-2-METHYLPYRIMIDINE PHOSPHATE SYNTHASE THI11-RELATED"/>
    <property type="match status" value="1"/>
</dbReference>
<evidence type="ECO:0000259" key="1">
    <source>
        <dbReference type="Pfam" id="PF09084"/>
    </source>
</evidence>
<protein>
    <submittedName>
        <fullName evidence="2">ABC transporter substrate-binding protein</fullName>
    </submittedName>
</protein>
<dbReference type="RefSeq" id="WP_318650728.1">
    <property type="nucleotide sequence ID" value="NZ_CP137852.1"/>
</dbReference>
<gene>
    <name evidence="2" type="ORF">R9Z33_07730</name>
</gene>
<name>A0ABZ0PLZ4_9PROT</name>
<dbReference type="Gene3D" id="3.40.190.10">
    <property type="entry name" value="Periplasmic binding protein-like II"/>
    <property type="match status" value="2"/>
</dbReference>
<proteinExistence type="predicted"/>
<dbReference type="Pfam" id="PF09084">
    <property type="entry name" value="NMT1"/>
    <property type="match status" value="1"/>
</dbReference>
<dbReference type="SUPFAM" id="SSF53850">
    <property type="entry name" value="Periplasmic binding protein-like II"/>
    <property type="match status" value="1"/>
</dbReference>